<comment type="caution">
    <text evidence="1">The sequence shown here is derived from an EMBL/GenBank/DDBJ whole genome shotgun (WGS) entry which is preliminary data.</text>
</comment>
<dbReference type="InterPro" id="IPR010064">
    <property type="entry name" value="HK97-gp10_tail"/>
</dbReference>
<gene>
    <name evidence="1" type="ORF">HCJ59_03525</name>
</gene>
<organism evidence="1 2">
    <name type="scientific">Listeria immobilis</name>
    <dbReference type="NCBI Taxonomy" id="2713502"/>
    <lineage>
        <taxon>Bacteria</taxon>
        <taxon>Bacillati</taxon>
        <taxon>Bacillota</taxon>
        <taxon>Bacilli</taxon>
        <taxon>Bacillales</taxon>
        <taxon>Listeriaceae</taxon>
        <taxon>Listeria</taxon>
    </lineage>
</organism>
<reference evidence="1 2" key="1">
    <citation type="submission" date="2020-03" db="EMBL/GenBank/DDBJ databases">
        <title>Soil Listeria distribution.</title>
        <authorList>
            <person name="Liao J."/>
            <person name="Wiedmann M."/>
        </authorList>
    </citation>
    <scope>NUCLEOTIDE SEQUENCE [LARGE SCALE GENOMIC DNA]</scope>
    <source>
        <strain evidence="1 2">FSL L7-1515</strain>
    </source>
</reference>
<accession>A0ABR6STH6</accession>
<keyword evidence="2" id="KW-1185">Reference proteome</keyword>
<proteinExistence type="predicted"/>
<dbReference type="Proteomes" id="UP000587800">
    <property type="component" value="Unassembled WGS sequence"/>
</dbReference>
<name>A0ABR6STH6_9LIST</name>
<dbReference type="Pfam" id="PF04883">
    <property type="entry name" value="HK97-gp10_like"/>
    <property type="match status" value="1"/>
</dbReference>
<dbReference type="RefSeq" id="WP_185395489.1">
    <property type="nucleotide sequence ID" value="NZ_JAASTU010000002.1"/>
</dbReference>
<evidence type="ECO:0008006" key="3">
    <source>
        <dbReference type="Google" id="ProtNLM"/>
    </source>
</evidence>
<evidence type="ECO:0000313" key="2">
    <source>
        <dbReference type="Proteomes" id="UP000587800"/>
    </source>
</evidence>
<dbReference type="EMBL" id="JAASUB010000004">
    <property type="protein sequence ID" value="MBC1508984.1"/>
    <property type="molecule type" value="Genomic_DNA"/>
</dbReference>
<sequence length="117" mass="13113">MKVKNLNSAIAESLKAYTKDVEKDLEVVQKKVVSDGVRKIKQKSPVLKGTYASGWKMKKVANGYVIYNAKRPGLTHLLENGHAKRGGGRVKGIKHIEPVEQEIIKDYLAETERVLKK</sequence>
<protein>
    <recommendedName>
        <fullName evidence="3">HK97 gp10 family phage protein</fullName>
    </recommendedName>
</protein>
<evidence type="ECO:0000313" key="1">
    <source>
        <dbReference type="EMBL" id="MBC1508984.1"/>
    </source>
</evidence>